<protein>
    <submittedName>
        <fullName evidence="4">Uncharacterized protein AlNc14C78G5172</fullName>
    </submittedName>
</protein>
<feature type="repeat" description="WD" evidence="3">
    <location>
        <begin position="570"/>
        <end position="604"/>
    </location>
</feature>
<dbReference type="PANTHER" id="PTHR19863:SF5">
    <property type="entry name" value="WD REPEAT-CONTAINING PROTEIN 47"/>
    <property type="match status" value="1"/>
</dbReference>
<dbReference type="PROSITE" id="PS50294">
    <property type="entry name" value="WD_REPEATS_REGION"/>
    <property type="match status" value="1"/>
</dbReference>
<dbReference type="PANTHER" id="PTHR19863">
    <property type="entry name" value="NEMITIN (NEURONAL ENRICHED MAP INTERACTING PROTEIN) HOMOLOG"/>
    <property type="match status" value="1"/>
</dbReference>
<reference evidence="4" key="1">
    <citation type="journal article" date="2011" name="PLoS Biol.">
        <title>Gene gain and loss during evolution of obligate parasitism in the white rust pathogen of Arabidopsis thaliana.</title>
        <authorList>
            <person name="Kemen E."/>
            <person name="Gardiner A."/>
            <person name="Schultz-Larsen T."/>
            <person name="Kemen A.C."/>
            <person name="Balmuth A.L."/>
            <person name="Robert-Seilaniantz A."/>
            <person name="Bailey K."/>
            <person name="Holub E."/>
            <person name="Studholme D.J."/>
            <person name="Maclean D."/>
            <person name="Jones J.D."/>
        </authorList>
    </citation>
    <scope>NUCLEOTIDE SEQUENCE</scope>
</reference>
<dbReference type="InterPro" id="IPR015943">
    <property type="entry name" value="WD40/YVTN_repeat-like_dom_sf"/>
</dbReference>
<dbReference type="Gene3D" id="2.130.10.10">
    <property type="entry name" value="YVTN repeat-like/Quinoprotein amine dehydrogenase"/>
    <property type="match status" value="2"/>
</dbReference>
<dbReference type="Pfam" id="PF00400">
    <property type="entry name" value="WD40"/>
    <property type="match status" value="6"/>
</dbReference>
<dbReference type="SUPFAM" id="SSF50978">
    <property type="entry name" value="WD40 repeat-like"/>
    <property type="match status" value="1"/>
</dbReference>
<dbReference type="PROSITE" id="PS50082">
    <property type="entry name" value="WD_REPEATS_2"/>
    <property type="match status" value="5"/>
</dbReference>
<feature type="repeat" description="WD" evidence="3">
    <location>
        <begin position="711"/>
        <end position="752"/>
    </location>
</feature>
<evidence type="ECO:0000256" key="3">
    <source>
        <dbReference type="PROSITE-ProRule" id="PRU00221"/>
    </source>
</evidence>
<gene>
    <name evidence="4" type="primary">AlNc14C78G5172</name>
    <name evidence="4" type="ORF">ALNC14_058990</name>
</gene>
<dbReference type="PROSITE" id="PS50896">
    <property type="entry name" value="LISH"/>
    <property type="match status" value="1"/>
</dbReference>
<name>F0WEX4_9STRA</name>
<dbReference type="HOGENOM" id="CLU_012112_0_0_1"/>
<keyword evidence="1 3" id="KW-0853">WD repeat</keyword>
<keyword evidence="2" id="KW-0677">Repeat</keyword>
<evidence type="ECO:0000256" key="2">
    <source>
        <dbReference type="ARBA" id="ARBA00022737"/>
    </source>
</evidence>
<evidence type="ECO:0000313" key="4">
    <source>
        <dbReference type="EMBL" id="CCA19756.1"/>
    </source>
</evidence>
<dbReference type="SMART" id="SM00320">
    <property type="entry name" value="WD40"/>
    <property type="match status" value="7"/>
</dbReference>
<dbReference type="PROSITE" id="PS00678">
    <property type="entry name" value="WD_REPEATS_1"/>
    <property type="match status" value="1"/>
</dbReference>
<dbReference type="InterPro" id="IPR001680">
    <property type="entry name" value="WD40_rpt"/>
</dbReference>
<dbReference type="SMART" id="SM00667">
    <property type="entry name" value="LisH"/>
    <property type="match status" value="1"/>
</dbReference>
<dbReference type="InterPro" id="IPR006594">
    <property type="entry name" value="LisH"/>
</dbReference>
<reference evidence="4" key="2">
    <citation type="submission" date="2011-02" db="EMBL/GenBank/DDBJ databases">
        <authorList>
            <person name="MacLean D."/>
        </authorList>
    </citation>
    <scope>NUCLEOTIDE SEQUENCE</scope>
</reference>
<dbReference type="EMBL" id="FR824123">
    <property type="protein sequence ID" value="CCA19756.1"/>
    <property type="molecule type" value="Genomic_DNA"/>
</dbReference>
<accession>F0WEX4</accession>
<dbReference type="AlphaFoldDB" id="F0WEX4"/>
<feature type="repeat" description="WD" evidence="3">
    <location>
        <begin position="667"/>
        <end position="709"/>
    </location>
</feature>
<dbReference type="CDD" id="cd00200">
    <property type="entry name" value="WD40"/>
    <property type="match status" value="1"/>
</dbReference>
<sequence>MSIYTVDNDEVLFYIINFLHANGFFRSAFVLMDESGIDPFWLCGISKEMTLLRQSILTGDYNTTLKFVHCLEGSLPAEEFEYVSKMLRKEQLLERLYDLKGSTELQLVNERKNEALDELRDEGMLTDEQLIQWSSWVTPIEEYWLETPSSHVPLSTWSPHESRLACYERVLSLFRPEIITSDAEYVYKMMPKLELAYLLDEALRNRGSTKYEAASIAALNSLRIAPIELSSSSMKLTEERPDTLFDYQHQLTNSVPLTQSVALKPSSVAFPEVLKHHPLVMSIQFDRQWEGSRDSLYEEKMEDPPIIEPIDVSIQTLPLVKNLESVNVAIQASSMVKLHAASSQTENSTSDAILQTDVEPLVAKAEKSIQISWEHEHPVSPTTTASENENQKCRRIFNSINNELVPANAKLSDLNDVSTHENNQGSCLQCPHKAETVAGLPPTQEPAYLTYDRLGVDHIVQAHVVAEVKEAHAVRAMDVSITRAEAMIGTNARTLRIFDLGTIPLSRFGGYEETKALPLLPVILEKYRHHSLPIYSVAYNHFANDLWIASGSVDSSIRLVNLNKQDDIRINEHLGKVRCLAFAQSHLLFSAASRDFVVRCWNFEYQPQACCQRFDGHVGEIVAMQFPPSYKLANRHTNSISTHFLTASMDKTIRNWDLRTSQCTQLVASTRSVAYALAFNPQASQILASAHQDGSISLWDLRMARRALQSLSHHRDECRCISWSPDGNWLVSGSFDETVCLFSASHTTPLLAPIASFHQHTGKVLQIQWNPHMPSFLTTGADHCVKLWTF</sequence>
<evidence type="ECO:0000256" key="1">
    <source>
        <dbReference type="ARBA" id="ARBA00022574"/>
    </source>
</evidence>
<proteinExistence type="predicted"/>
<organism evidence="4">
    <name type="scientific">Albugo laibachii Nc14</name>
    <dbReference type="NCBI Taxonomy" id="890382"/>
    <lineage>
        <taxon>Eukaryota</taxon>
        <taxon>Sar</taxon>
        <taxon>Stramenopiles</taxon>
        <taxon>Oomycota</taxon>
        <taxon>Peronosporomycetes</taxon>
        <taxon>Albuginales</taxon>
        <taxon>Albuginaceae</taxon>
        <taxon>Albugo</taxon>
    </lineage>
</organism>
<dbReference type="InterPro" id="IPR040067">
    <property type="entry name" value="WDR47"/>
</dbReference>
<feature type="repeat" description="WD" evidence="3">
    <location>
        <begin position="614"/>
        <end position="666"/>
    </location>
</feature>
<dbReference type="InterPro" id="IPR019775">
    <property type="entry name" value="WD40_repeat_CS"/>
</dbReference>
<dbReference type="InterPro" id="IPR036322">
    <property type="entry name" value="WD40_repeat_dom_sf"/>
</dbReference>
<feature type="repeat" description="WD" evidence="3">
    <location>
        <begin position="757"/>
        <end position="790"/>
    </location>
</feature>